<evidence type="ECO:0000313" key="1">
    <source>
        <dbReference type="EMBL" id="GAN05846.1"/>
    </source>
</evidence>
<dbReference type="EMBL" id="DF836392">
    <property type="protein sequence ID" value="GAN05846.1"/>
    <property type="molecule type" value="Genomic_DNA"/>
</dbReference>
<evidence type="ECO:0000313" key="2">
    <source>
        <dbReference type="Proteomes" id="UP000053815"/>
    </source>
</evidence>
<dbReference type="Proteomes" id="UP000053815">
    <property type="component" value="Unassembled WGS sequence"/>
</dbReference>
<dbReference type="OrthoDB" id="27934at2759"/>
<name>A0A0C9M756_9FUNG</name>
<accession>A0A0C9M756</accession>
<keyword evidence="2" id="KW-1185">Reference proteome</keyword>
<sequence>MTEQGKPPRPSYQAAVLYYKAIAERGYWLKPTVEGAYTAYLKNDKEGAFLNWMLVAKRGYEVAQSNVTYVLNNDKKMLDRLPLTVTATSHGTRSTNQPIWFQGSRWEIATLKALALLLISKGRIPMSISS</sequence>
<dbReference type="AlphaFoldDB" id="A0A0C9M756"/>
<proteinExistence type="predicted"/>
<organism evidence="1">
    <name type="scientific">Mucor ambiguus</name>
    <dbReference type="NCBI Taxonomy" id="91626"/>
    <lineage>
        <taxon>Eukaryota</taxon>
        <taxon>Fungi</taxon>
        <taxon>Fungi incertae sedis</taxon>
        <taxon>Mucoromycota</taxon>
        <taxon>Mucoromycotina</taxon>
        <taxon>Mucoromycetes</taxon>
        <taxon>Mucorales</taxon>
        <taxon>Mucorineae</taxon>
        <taxon>Mucoraceae</taxon>
        <taxon>Mucor</taxon>
    </lineage>
</organism>
<dbReference type="STRING" id="91626.A0A0C9M756"/>
<reference evidence="1" key="1">
    <citation type="submission" date="2014-09" db="EMBL/GenBank/DDBJ databases">
        <title>Draft genome sequence of an oleaginous Mucoromycotina fungus Mucor ambiguus NBRC6742.</title>
        <authorList>
            <person name="Takeda I."/>
            <person name="Yamane N."/>
            <person name="Morita T."/>
            <person name="Tamano K."/>
            <person name="Machida M."/>
            <person name="Baker S."/>
            <person name="Koike H."/>
        </authorList>
    </citation>
    <scope>NUCLEOTIDE SEQUENCE</scope>
    <source>
        <strain evidence="1">NBRC 6742</strain>
    </source>
</reference>
<gene>
    <name evidence="1" type="ORF">MAM1_0103c05322</name>
</gene>
<protein>
    <submittedName>
        <fullName evidence="1">Uncharacterized protein</fullName>
    </submittedName>
</protein>